<feature type="domain" description="Histidine kinase" evidence="10">
    <location>
        <begin position="448"/>
        <end position="665"/>
    </location>
</feature>
<feature type="signal peptide" evidence="9">
    <location>
        <begin position="1"/>
        <end position="23"/>
    </location>
</feature>
<dbReference type="SMART" id="SM00387">
    <property type="entry name" value="HATPase_c"/>
    <property type="match status" value="1"/>
</dbReference>
<dbReference type="SMART" id="SM00028">
    <property type="entry name" value="TPR"/>
    <property type="match status" value="4"/>
</dbReference>
<organism evidence="11 12">
    <name type="scientific">Marivirga sericea</name>
    <dbReference type="NCBI Taxonomy" id="1028"/>
    <lineage>
        <taxon>Bacteria</taxon>
        <taxon>Pseudomonadati</taxon>
        <taxon>Bacteroidota</taxon>
        <taxon>Cytophagia</taxon>
        <taxon>Cytophagales</taxon>
        <taxon>Marivirgaceae</taxon>
        <taxon>Marivirga</taxon>
    </lineage>
</organism>
<dbReference type="InterPro" id="IPR004358">
    <property type="entry name" value="Sig_transdc_His_kin-like_C"/>
</dbReference>
<dbReference type="InterPro" id="IPR036890">
    <property type="entry name" value="HATPase_C_sf"/>
</dbReference>
<evidence type="ECO:0000256" key="6">
    <source>
        <dbReference type="ARBA" id="ARBA00023012"/>
    </source>
</evidence>
<keyword evidence="7" id="KW-0802">TPR repeat</keyword>
<dbReference type="InterPro" id="IPR036097">
    <property type="entry name" value="HisK_dim/P_sf"/>
</dbReference>
<evidence type="ECO:0000256" key="2">
    <source>
        <dbReference type="ARBA" id="ARBA00012438"/>
    </source>
</evidence>
<dbReference type="InterPro" id="IPR019734">
    <property type="entry name" value="TPR_rpt"/>
</dbReference>
<accession>A0A1X7KDD8</accession>
<dbReference type="InterPro" id="IPR003661">
    <property type="entry name" value="HisK_dim/P_dom"/>
</dbReference>
<dbReference type="FunFam" id="3.30.565.10:FF:000006">
    <property type="entry name" value="Sensor histidine kinase WalK"/>
    <property type="match status" value="1"/>
</dbReference>
<name>A0A1X7KDD8_9BACT</name>
<dbReference type="Gene3D" id="3.30.565.10">
    <property type="entry name" value="Histidine kinase-like ATPase, C-terminal domain"/>
    <property type="match status" value="1"/>
</dbReference>
<feature type="transmembrane region" description="Helical" evidence="8">
    <location>
        <begin position="392"/>
        <end position="413"/>
    </location>
</feature>
<dbReference type="PANTHER" id="PTHR43711">
    <property type="entry name" value="TWO-COMPONENT HISTIDINE KINASE"/>
    <property type="match status" value="1"/>
</dbReference>
<dbReference type="EC" id="2.7.13.3" evidence="2"/>
<dbReference type="PROSITE" id="PS50005">
    <property type="entry name" value="TPR"/>
    <property type="match status" value="1"/>
</dbReference>
<dbReference type="PANTHER" id="PTHR43711:SF26">
    <property type="entry name" value="SENSOR HISTIDINE KINASE RCSC"/>
    <property type="match status" value="1"/>
</dbReference>
<keyword evidence="4" id="KW-0808">Transferase</keyword>
<dbReference type="OrthoDB" id="9810447at2"/>
<keyword evidence="9" id="KW-0732">Signal</keyword>
<keyword evidence="8" id="KW-0472">Membrane</keyword>
<dbReference type="SUPFAM" id="SSF47384">
    <property type="entry name" value="Homodimeric domain of signal transducing histidine kinase"/>
    <property type="match status" value="1"/>
</dbReference>
<dbReference type="Pfam" id="PF13424">
    <property type="entry name" value="TPR_12"/>
    <property type="match status" value="1"/>
</dbReference>
<dbReference type="PRINTS" id="PR00344">
    <property type="entry name" value="BCTRLSENSOR"/>
</dbReference>
<evidence type="ECO:0000256" key="9">
    <source>
        <dbReference type="SAM" id="SignalP"/>
    </source>
</evidence>
<evidence type="ECO:0000256" key="8">
    <source>
        <dbReference type="SAM" id="Phobius"/>
    </source>
</evidence>
<dbReference type="RefSeq" id="WP_085517757.1">
    <property type="nucleotide sequence ID" value="NZ_FXAW01000005.1"/>
</dbReference>
<feature type="chain" id="PRO_5013027656" description="histidine kinase" evidence="9">
    <location>
        <begin position="24"/>
        <end position="665"/>
    </location>
</feature>
<dbReference type="Gene3D" id="1.10.287.130">
    <property type="match status" value="1"/>
</dbReference>
<keyword evidence="12" id="KW-1185">Reference proteome</keyword>
<dbReference type="AlphaFoldDB" id="A0A1X7KDD8"/>
<dbReference type="InterPro" id="IPR050736">
    <property type="entry name" value="Sensor_HK_Regulatory"/>
</dbReference>
<keyword evidence="5 11" id="KW-0418">Kinase</keyword>
<keyword evidence="6" id="KW-0902">Two-component regulatory system</keyword>
<dbReference type="STRING" id="1028.SAMN05661096_02590"/>
<dbReference type="Proteomes" id="UP000193804">
    <property type="component" value="Unassembled WGS sequence"/>
</dbReference>
<evidence type="ECO:0000256" key="4">
    <source>
        <dbReference type="ARBA" id="ARBA00022679"/>
    </source>
</evidence>
<gene>
    <name evidence="11" type="ORF">SAMN05661096_02590</name>
</gene>
<proteinExistence type="predicted"/>
<evidence type="ECO:0000256" key="3">
    <source>
        <dbReference type="ARBA" id="ARBA00022553"/>
    </source>
</evidence>
<dbReference type="InterPro" id="IPR003594">
    <property type="entry name" value="HATPase_dom"/>
</dbReference>
<evidence type="ECO:0000259" key="10">
    <source>
        <dbReference type="PROSITE" id="PS50109"/>
    </source>
</evidence>
<reference evidence="12" key="1">
    <citation type="submission" date="2017-04" db="EMBL/GenBank/DDBJ databases">
        <authorList>
            <person name="Varghese N."/>
            <person name="Submissions S."/>
        </authorList>
    </citation>
    <scope>NUCLEOTIDE SEQUENCE [LARGE SCALE GENOMIC DNA]</scope>
    <source>
        <strain evidence="12">DSM 4125</strain>
    </source>
</reference>
<dbReference type="SUPFAM" id="SSF55874">
    <property type="entry name" value="ATPase domain of HSP90 chaperone/DNA topoisomerase II/histidine kinase"/>
    <property type="match status" value="1"/>
</dbReference>
<dbReference type="GO" id="GO:0000155">
    <property type="term" value="F:phosphorelay sensor kinase activity"/>
    <property type="evidence" value="ECO:0007669"/>
    <property type="project" value="InterPro"/>
</dbReference>
<dbReference type="InterPro" id="IPR011990">
    <property type="entry name" value="TPR-like_helical_dom_sf"/>
</dbReference>
<dbReference type="InterPro" id="IPR005467">
    <property type="entry name" value="His_kinase_dom"/>
</dbReference>
<dbReference type="PROSITE" id="PS50109">
    <property type="entry name" value="HIS_KIN"/>
    <property type="match status" value="1"/>
</dbReference>
<evidence type="ECO:0000313" key="11">
    <source>
        <dbReference type="EMBL" id="SMG38933.1"/>
    </source>
</evidence>
<evidence type="ECO:0000256" key="5">
    <source>
        <dbReference type="ARBA" id="ARBA00022777"/>
    </source>
</evidence>
<dbReference type="CDD" id="cd00082">
    <property type="entry name" value="HisKA"/>
    <property type="match status" value="1"/>
</dbReference>
<dbReference type="SUPFAM" id="SSF48452">
    <property type="entry name" value="TPR-like"/>
    <property type="match status" value="1"/>
</dbReference>
<dbReference type="Pfam" id="PF00512">
    <property type="entry name" value="HisKA"/>
    <property type="match status" value="1"/>
</dbReference>
<dbReference type="SMART" id="SM00388">
    <property type="entry name" value="HisKA"/>
    <property type="match status" value="1"/>
</dbReference>
<evidence type="ECO:0000313" key="12">
    <source>
        <dbReference type="Proteomes" id="UP000193804"/>
    </source>
</evidence>
<evidence type="ECO:0000256" key="1">
    <source>
        <dbReference type="ARBA" id="ARBA00000085"/>
    </source>
</evidence>
<keyword evidence="3" id="KW-0597">Phosphoprotein</keyword>
<sequence length="665" mass="76514">MLKKAIFLIIVFITSVLSVEAQKADLAAEWDWFEALEKHIHEANAEELLENKQEKLQSAKDIERSDIESRLSKELAFIHINKTNDLEKAMSMLIRALEIDESVDNETALIFTYLGFYQLFEQVEDYYYGKEFLEKASNILRNYDFPPLRLYINQKLGLTYYFIGETGKSIEQHQNILEYAEAERIPKIEAEAHTDLATIYANENVYEKALEHFKNALTIYRRIKSPFKEAECLNAIGDIYLMQNNQDKAYENYLVALDILKNLPKNNAHLAVLYNSVARYYLKENNAERALANLRLANPLAQTSQNQGLIQETYALLSKAYKVEKNYKMALEYSELYKALEDFLQKEKNDRSILKMQSRYSLNQKQSLIDKLELNRIQKEFELEEEKRFKNFLIIMVVLIAIILLLILTLFILQRKNNRRLKVANLKVKAQNDELEDLNATKDKFFSIISHDLKGPLNSLTSFSGLLMNHTSSLSTEEIQMLAKDLDKSLKNLFALLENLLQWSRSQTGNIEFTAEEFNVTEMLLENKKLLEKQAQNKNISIEVKNTKPISAKAHINSISTVIRNLLSNAIKFTAEDGQIKMGIVEEKNRYVVKIADNGVGMPKEVASKIFRIDTKHSTQGTAKEKGTGLGLILCKEFVEKNGGEIWVKSEEGKGTIFSFSIPKN</sequence>
<feature type="repeat" description="TPR" evidence="7">
    <location>
        <begin position="190"/>
        <end position="223"/>
    </location>
</feature>
<dbReference type="Pfam" id="PF02518">
    <property type="entry name" value="HATPase_c"/>
    <property type="match status" value="1"/>
</dbReference>
<comment type="catalytic activity">
    <reaction evidence="1">
        <text>ATP + protein L-histidine = ADP + protein N-phospho-L-histidine.</text>
        <dbReference type="EC" id="2.7.13.3"/>
    </reaction>
</comment>
<evidence type="ECO:0000256" key="7">
    <source>
        <dbReference type="PROSITE-ProRule" id="PRU00339"/>
    </source>
</evidence>
<dbReference type="EMBL" id="FXAW01000005">
    <property type="protein sequence ID" value="SMG38933.1"/>
    <property type="molecule type" value="Genomic_DNA"/>
</dbReference>
<protein>
    <recommendedName>
        <fullName evidence="2">histidine kinase</fullName>
        <ecNumber evidence="2">2.7.13.3</ecNumber>
    </recommendedName>
</protein>
<keyword evidence="8" id="KW-1133">Transmembrane helix</keyword>
<keyword evidence="8" id="KW-0812">Transmembrane</keyword>
<dbReference type="Gene3D" id="1.25.40.10">
    <property type="entry name" value="Tetratricopeptide repeat domain"/>
    <property type="match status" value="1"/>
</dbReference>
<dbReference type="CDD" id="cd00075">
    <property type="entry name" value="HATPase"/>
    <property type="match status" value="1"/>
</dbReference>